<gene>
    <name evidence="3" type="ORF">ABB37_06133</name>
</gene>
<comment type="caution">
    <text evidence="3">The sequence shown here is derived from an EMBL/GenBank/DDBJ whole genome shotgun (WGS) entry which is preliminary data.</text>
</comment>
<evidence type="ECO:0000313" key="3">
    <source>
        <dbReference type="EMBL" id="KPA78527.1"/>
    </source>
</evidence>
<evidence type="ECO:0000256" key="1">
    <source>
        <dbReference type="SAM" id="Coils"/>
    </source>
</evidence>
<accession>A0A0M9FYG7</accession>
<dbReference type="Proteomes" id="UP000037923">
    <property type="component" value="Unassembled WGS sequence"/>
</dbReference>
<dbReference type="EMBL" id="LGTL01000013">
    <property type="protein sequence ID" value="KPA78527.1"/>
    <property type="molecule type" value="Genomic_DNA"/>
</dbReference>
<keyword evidence="4" id="KW-1185">Reference proteome</keyword>
<dbReference type="AlphaFoldDB" id="A0A0M9FYG7"/>
<name>A0A0M9FYG7_LEPPY</name>
<feature type="signal peptide" evidence="2">
    <location>
        <begin position="1"/>
        <end position="22"/>
    </location>
</feature>
<dbReference type="VEuPathDB" id="TriTrypDB:LpyrH10_13_0780"/>
<dbReference type="RefSeq" id="XP_015656966.1">
    <property type="nucleotide sequence ID" value="XM_015804392.1"/>
</dbReference>
<protein>
    <submittedName>
        <fullName evidence="3">Uncharacterized protein</fullName>
    </submittedName>
</protein>
<evidence type="ECO:0000313" key="4">
    <source>
        <dbReference type="Proteomes" id="UP000037923"/>
    </source>
</evidence>
<evidence type="ECO:0000256" key="2">
    <source>
        <dbReference type="SAM" id="SignalP"/>
    </source>
</evidence>
<keyword evidence="1" id="KW-0175">Coiled coil</keyword>
<dbReference type="OMA" id="HYWPGEE"/>
<feature type="chain" id="PRO_5005836043" evidence="2">
    <location>
        <begin position="23"/>
        <end position="442"/>
    </location>
</feature>
<organism evidence="3 4">
    <name type="scientific">Leptomonas pyrrhocoris</name>
    <name type="common">Firebug parasite</name>
    <dbReference type="NCBI Taxonomy" id="157538"/>
    <lineage>
        <taxon>Eukaryota</taxon>
        <taxon>Discoba</taxon>
        <taxon>Euglenozoa</taxon>
        <taxon>Kinetoplastea</taxon>
        <taxon>Metakinetoplastina</taxon>
        <taxon>Trypanosomatida</taxon>
        <taxon>Trypanosomatidae</taxon>
        <taxon>Leishmaniinae</taxon>
        <taxon>Leptomonas</taxon>
    </lineage>
</organism>
<proteinExistence type="predicted"/>
<sequence length="442" mass="49599">MWRFSITVLLLFGVCVAPFATALTTELKEEPHFLEGLSVSPRSVQFTNRSFCFFATPAQDQSKRDDLATLCSFDGGATVKEAKTTHRICSSGAFVDQRLYCPLEELPHDENGELKFSSVMYAAQGDELIEEESEKFFLFKSGKQTGEIKQILFDGNSIHFDEDDDTQILVSTIVNDAEERKVTVFKSEEGLVFRAIAVIPDLENADRHYLVYEGGRRLTLLSAHKNSLYTSVSSGYAGSFWSALKVLNVTAPPSSAAFSSGVMMQYACSNETSQAAGWYLMEEAAKRPLASNSTSIPVLKAAAGSPLLLFPVASVDNTRELIVVYDESGSNKVAGVRLSVYKVDDSAEEKEKAEKIAKERDDMLKRDAARFKAKLERMEREKAQRREQRRKELERKRKFLIDDEPNVRTAKSYMDADGEMIIVRRVQRQSIALEKQVFFSDL</sequence>
<dbReference type="GeneID" id="26906422"/>
<dbReference type="OrthoDB" id="272588at2759"/>
<feature type="coiled-coil region" evidence="1">
    <location>
        <begin position="361"/>
        <end position="403"/>
    </location>
</feature>
<reference evidence="3 4" key="1">
    <citation type="submission" date="2015-07" db="EMBL/GenBank/DDBJ databases">
        <title>High-quality genome of monoxenous trypanosomatid Leptomonas pyrrhocoris.</title>
        <authorList>
            <person name="Flegontov P."/>
            <person name="Butenko A."/>
            <person name="Firsov S."/>
            <person name="Vlcek C."/>
            <person name="Logacheva M.D."/>
            <person name="Field M."/>
            <person name="Filatov D."/>
            <person name="Flegontova O."/>
            <person name="Gerasimov E."/>
            <person name="Jackson A.P."/>
            <person name="Kelly S."/>
            <person name="Opperdoes F."/>
            <person name="O'Reilly A."/>
            <person name="Votypka J."/>
            <person name="Yurchenko V."/>
            <person name="Lukes J."/>
        </authorList>
    </citation>
    <scope>NUCLEOTIDE SEQUENCE [LARGE SCALE GENOMIC DNA]</scope>
    <source>
        <strain evidence="3">H10</strain>
    </source>
</reference>
<keyword evidence="2" id="KW-0732">Signal</keyword>